<protein>
    <submittedName>
        <fullName evidence="1">Uncharacterized protein</fullName>
    </submittedName>
</protein>
<comment type="caution">
    <text evidence="1">The sequence shown here is derived from an EMBL/GenBank/DDBJ whole genome shotgun (WGS) entry which is preliminary data.</text>
</comment>
<evidence type="ECO:0000313" key="1">
    <source>
        <dbReference type="EMBL" id="GAA3078782.1"/>
    </source>
</evidence>
<gene>
    <name evidence="1" type="ORF">GCM10010448_70460</name>
</gene>
<accession>A0ABP6M8K7</accession>
<name>A0ABP6M8K7_9ACTN</name>
<proteinExistence type="predicted"/>
<keyword evidence="2" id="KW-1185">Reference proteome</keyword>
<organism evidence="1 2">
    <name type="scientific">Streptomyces glomeratus</name>
    <dbReference type="NCBI Taxonomy" id="284452"/>
    <lineage>
        <taxon>Bacteria</taxon>
        <taxon>Bacillati</taxon>
        <taxon>Actinomycetota</taxon>
        <taxon>Actinomycetes</taxon>
        <taxon>Kitasatosporales</taxon>
        <taxon>Streptomycetaceae</taxon>
        <taxon>Streptomyces</taxon>
    </lineage>
</organism>
<sequence length="62" mass="6794">MMLLRAVVIRLIHSREISPDSSCGPVYFVLYDLESEDRARELAAALYGDLGPLTQAVPDTSA</sequence>
<reference evidence="2" key="1">
    <citation type="journal article" date="2019" name="Int. J. Syst. Evol. Microbiol.">
        <title>The Global Catalogue of Microorganisms (GCM) 10K type strain sequencing project: providing services to taxonomists for standard genome sequencing and annotation.</title>
        <authorList>
            <consortium name="The Broad Institute Genomics Platform"/>
            <consortium name="The Broad Institute Genome Sequencing Center for Infectious Disease"/>
            <person name="Wu L."/>
            <person name="Ma J."/>
        </authorList>
    </citation>
    <scope>NUCLEOTIDE SEQUENCE [LARGE SCALE GENOMIC DNA]</scope>
    <source>
        <strain evidence="2">JCM 9091</strain>
    </source>
</reference>
<dbReference type="EMBL" id="BAAAUF010000117">
    <property type="protein sequence ID" value="GAA3078782.1"/>
    <property type="molecule type" value="Genomic_DNA"/>
</dbReference>
<evidence type="ECO:0000313" key="2">
    <source>
        <dbReference type="Proteomes" id="UP001501532"/>
    </source>
</evidence>
<dbReference type="Proteomes" id="UP001501532">
    <property type="component" value="Unassembled WGS sequence"/>
</dbReference>
<dbReference type="RefSeq" id="WP_234519977.1">
    <property type="nucleotide sequence ID" value="NZ_BAAAUF010000117.1"/>
</dbReference>